<dbReference type="Gene3D" id="1.10.10.10">
    <property type="entry name" value="Winged helix-like DNA-binding domain superfamily/Winged helix DNA-binding domain"/>
    <property type="match status" value="1"/>
</dbReference>
<gene>
    <name evidence="8" type="ORF">EV146_108331</name>
</gene>
<dbReference type="SUPFAM" id="SSF88946">
    <property type="entry name" value="Sigma2 domain of RNA polymerase sigma factors"/>
    <property type="match status" value="1"/>
</dbReference>
<feature type="domain" description="RNA polymerase sigma-70 region 2" evidence="6">
    <location>
        <begin position="24"/>
        <end position="91"/>
    </location>
</feature>
<dbReference type="GO" id="GO:0016987">
    <property type="term" value="F:sigma factor activity"/>
    <property type="evidence" value="ECO:0007669"/>
    <property type="project" value="UniProtKB-KW"/>
</dbReference>
<dbReference type="InterPro" id="IPR013324">
    <property type="entry name" value="RNA_pol_sigma_r3/r4-like"/>
</dbReference>
<feature type="domain" description="RNA polymerase sigma factor 70 region 4 type 2" evidence="7">
    <location>
        <begin position="124"/>
        <end position="176"/>
    </location>
</feature>
<evidence type="ECO:0000256" key="3">
    <source>
        <dbReference type="ARBA" id="ARBA00023082"/>
    </source>
</evidence>
<evidence type="ECO:0000256" key="5">
    <source>
        <dbReference type="ARBA" id="ARBA00023163"/>
    </source>
</evidence>
<dbReference type="InterPro" id="IPR013325">
    <property type="entry name" value="RNA_pol_sigma_r2"/>
</dbReference>
<organism evidence="8 9">
    <name type="scientific">Mesobacillus foraminis</name>
    <dbReference type="NCBI Taxonomy" id="279826"/>
    <lineage>
        <taxon>Bacteria</taxon>
        <taxon>Bacillati</taxon>
        <taxon>Bacillota</taxon>
        <taxon>Bacilli</taxon>
        <taxon>Bacillales</taxon>
        <taxon>Bacillaceae</taxon>
        <taxon>Mesobacillus</taxon>
    </lineage>
</organism>
<dbReference type="Pfam" id="PF04542">
    <property type="entry name" value="Sigma70_r2"/>
    <property type="match status" value="1"/>
</dbReference>
<dbReference type="RefSeq" id="WP_132008438.1">
    <property type="nucleotide sequence ID" value="NZ_JABUHM010000007.1"/>
</dbReference>
<keyword evidence="3" id="KW-0731">Sigma factor</keyword>
<evidence type="ECO:0000256" key="4">
    <source>
        <dbReference type="ARBA" id="ARBA00023125"/>
    </source>
</evidence>
<reference evidence="8 9" key="1">
    <citation type="journal article" date="2015" name="Stand. Genomic Sci.">
        <title>Genomic Encyclopedia of Bacterial and Archaeal Type Strains, Phase III: the genomes of soil and plant-associated and newly described type strains.</title>
        <authorList>
            <person name="Whitman W.B."/>
            <person name="Woyke T."/>
            <person name="Klenk H.P."/>
            <person name="Zhou Y."/>
            <person name="Lilburn T.G."/>
            <person name="Beck B.J."/>
            <person name="De Vos P."/>
            <person name="Vandamme P."/>
            <person name="Eisen J.A."/>
            <person name="Garrity G."/>
            <person name="Hugenholtz P."/>
            <person name="Kyrpides N.C."/>
        </authorList>
    </citation>
    <scope>NUCLEOTIDE SEQUENCE [LARGE SCALE GENOMIC DNA]</scope>
    <source>
        <strain evidence="8 9">CV53</strain>
    </source>
</reference>
<accession>A0A4R2BCT5</accession>
<dbReference type="SUPFAM" id="SSF88659">
    <property type="entry name" value="Sigma3 and sigma4 domains of RNA polymerase sigma factors"/>
    <property type="match status" value="1"/>
</dbReference>
<dbReference type="Proteomes" id="UP000295689">
    <property type="component" value="Unassembled WGS sequence"/>
</dbReference>
<comment type="similarity">
    <text evidence="1">Belongs to the sigma-70 factor family. ECF subfamily.</text>
</comment>
<protein>
    <submittedName>
        <fullName evidence="8">RNA polymerase sigma-70 factor (ECF subfamily)</fullName>
    </submittedName>
</protein>
<evidence type="ECO:0000313" key="9">
    <source>
        <dbReference type="Proteomes" id="UP000295689"/>
    </source>
</evidence>
<dbReference type="EMBL" id="SLVV01000008">
    <property type="protein sequence ID" value="TCN24215.1"/>
    <property type="molecule type" value="Genomic_DNA"/>
</dbReference>
<evidence type="ECO:0000313" key="8">
    <source>
        <dbReference type="EMBL" id="TCN24215.1"/>
    </source>
</evidence>
<dbReference type="GO" id="GO:0003677">
    <property type="term" value="F:DNA binding"/>
    <property type="evidence" value="ECO:0007669"/>
    <property type="project" value="UniProtKB-KW"/>
</dbReference>
<evidence type="ECO:0000256" key="1">
    <source>
        <dbReference type="ARBA" id="ARBA00010641"/>
    </source>
</evidence>
<evidence type="ECO:0000256" key="2">
    <source>
        <dbReference type="ARBA" id="ARBA00023015"/>
    </source>
</evidence>
<dbReference type="Pfam" id="PF08281">
    <property type="entry name" value="Sigma70_r4_2"/>
    <property type="match status" value="1"/>
</dbReference>
<proteinExistence type="inferred from homology"/>
<name>A0A4R2BCT5_9BACI</name>
<dbReference type="PANTHER" id="PTHR43133">
    <property type="entry name" value="RNA POLYMERASE ECF-TYPE SIGMA FACTO"/>
    <property type="match status" value="1"/>
</dbReference>
<dbReference type="PANTHER" id="PTHR43133:SF8">
    <property type="entry name" value="RNA POLYMERASE SIGMA FACTOR HI_1459-RELATED"/>
    <property type="match status" value="1"/>
</dbReference>
<sequence>MKCTAANFIKRLKKQKEDALDYVIEHYSSLVHGICYKILSNISTEAIEECVNDVFLTAWQNAKQFKGEPEDFKKWIAMMAKYKAIDRYRQLEKQRAREQSDEFLLEHPDREDVQMHLLKKEEKNALLLALATLPELDRDIFMMKYSLHLTAAEIAQSLNLSLSAVENRLYRGKKKLAQNKHLKERFL</sequence>
<dbReference type="InterPro" id="IPR039425">
    <property type="entry name" value="RNA_pol_sigma-70-like"/>
</dbReference>
<dbReference type="NCBIfam" id="TIGR02937">
    <property type="entry name" value="sigma70-ECF"/>
    <property type="match status" value="1"/>
</dbReference>
<evidence type="ECO:0000259" key="6">
    <source>
        <dbReference type="Pfam" id="PF04542"/>
    </source>
</evidence>
<evidence type="ECO:0000259" key="7">
    <source>
        <dbReference type="Pfam" id="PF08281"/>
    </source>
</evidence>
<dbReference type="InterPro" id="IPR013249">
    <property type="entry name" value="RNA_pol_sigma70_r4_t2"/>
</dbReference>
<dbReference type="InterPro" id="IPR036388">
    <property type="entry name" value="WH-like_DNA-bd_sf"/>
</dbReference>
<dbReference type="AlphaFoldDB" id="A0A4R2BCT5"/>
<dbReference type="InterPro" id="IPR007627">
    <property type="entry name" value="RNA_pol_sigma70_r2"/>
</dbReference>
<keyword evidence="2" id="KW-0805">Transcription regulation</keyword>
<dbReference type="GO" id="GO:0006352">
    <property type="term" value="P:DNA-templated transcription initiation"/>
    <property type="evidence" value="ECO:0007669"/>
    <property type="project" value="InterPro"/>
</dbReference>
<keyword evidence="5" id="KW-0804">Transcription</keyword>
<dbReference type="Gene3D" id="1.10.1740.10">
    <property type="match status" value="1"/>
</dbReference>
<keyword evidence="4" id="KW-0238">DNA-binding</keyword>
<keyword evidence="9" id="KW-1185">Reference proteome</keyword>
<comment type="caution">
    <text evidence="8">The sequence shown here is derived from an EMBL/GenBank/DDBJ whole genome shotgun (WGS) entry which is preliminary data.</text>
</comment>
<dbReference type="InterPro" id="IPR014284">
    <property type="entry name" value="RNA_pol_sigma-70_dom"/>
</dbReference>